<dbReference type="EMBL" id="ML732225">
    <property type="protein sequence ID" value="KAB8073525.1"/>
    <property type="molecule type" value="Genomic_DNA"/>
</dbReference>
<comment type="similarity">
    <text evidence="2">Belongs to the MSOX/MTOX family.</text>
</comment>
<evidence type="ECO:0000256" key="2">
    <source>
        <dbReference type="ARBA" id="ARBA00010989"/>
    </source>
</evidence>
<dbReference type="InterPro" id="IPR045170">
    <property type="entry name" value="MTOX"/>
</dbReference>
<feature type="domain" description="FAD dependent oxidoreductase" evidence="6">
    <location>
        <begin position="5"/>
        <end position="385"/>
    </location>
</feature>
<proteinExistence type="inferred from homology"/>
<name>A0A5N5X0M7_9EURO</name>
<keyword evidence="3" id="KW-0285">Flavoprotein</keyword>
<dbReference type="Pfam" id="PF01266">
    <property type="entry name" value="DAO"/>
    <property type="match status" value="1"/>
</dbReference>
<evidence type="ECO:0000256" key="5">
    <source>
        <dbReference type="ARBA" id="ARBA00023002"/>
    </source>
</evidence>
<dbReference type="AlphaFoldDB" id="A0A5N5X0M7"/>
<dbReference type="SUPFAM" id="SSF51905">
    <property type="entry name" value="FAD/NAD(P)-binding domain"/>
    <property type="match status" value="1"/>
</dbReference>
<evidence type="ECO:0000313" key="7">
    <source>
        <dbReference type="EMBL" id="KAB8073525.1"/>
    </source>
</evidence>
<dbReference type="Gene3D" id="3.30.9.10">
    <property type="entry name" value="D-Amino Acid Oxidase, subunit A, domain 2"/>
    <property type="match status" value="1"/>
</dbReference>
<organism evidence="7 8">
    <name type="scientific">Aspergillus leporis</name>
    <dbReference type="NCBI Taxonomy" id="41062"/>
    <lineage>
        <taxon>Eukaryota</taxon>
        <taxon>Fungi</taxon>
        <taxon>Dikarya</taxon>
        <taxon>Ascomycota</taxon>
        <taxon>Pezizomycotina</taxon>
        <taxon>Eurotiomycetes</taxon>
        <taxon>Eurotiomycetidae</taxon>
        <taxon>Eurotiales</taxon>
        <taxon>Aspergillaceae</taxon>
        <taxon>Aspergillus</taxon>
        <taxon>Aspergillus subgen. Circumdati</taxon>
    </lineage>
</organism>
<evidence type="ECO:0000259" key="6">
    <source>
        <dbReference type="Pfam" id="PF01266"/>
    </source>
</evidence>
<keyword evidence="4" id="KW-0274">FAD</keyword>
<evidence type="ECO:0000313" key="8">
    <source>
        <dbReference type="Proteomes" id="UP000326565"/>
    </source>
</evidence>
<dbReference type="Gene3D" id="3.50.50.60">
    <property type="entry name" value="FAD/NAD(P)-binding domain"/>
    <property type="match status" value="1"/>
</dbReference>
<dbReference type="GO" id="GO:0050660">
    <property type="term" value="F:flavin adenine dinucleotide binding"/>
    <property type="evidence" value="ECO:0007669"/>
    <property type="project" value="InterPro"/>
</dbReference>
<evidence type="ECO:0000256" key="4">
    <source>
        <dbReference type="ARBA" id="ARBA00022827"/>
    </source>
</evidence>
<keyword evidence="8" id="KW-1185">Reference proteome</keyword>
<sequence length="427" mass="47244">MEENILIIGAGIFGISTAYHLARSSANPSRIIVLDREAPPSTPAASTDINKIIRADYSDPLYMSLGLEAIEAWKSLPFFRNAGVYHQSGWIAMDEKDSDLPQRIRKNFHDSGRDEVIVDMTEEEVKSQWGGLLQRTECNPFGSYYFNPSAGWVDAGKALAIMAEKAAKMGIRYEVGEARRIVPGENGVHAVETDTGMVFKADKILLATGAWTSHLMSSIEDELDLPHDERVENQASAAGVCVAHFQLSEAEKEVYSQLPVFVYGGQGEVIPPTETGILKFTFATSVKNIIQTASGHRISVPVKNQTDAPPGLQEDSINLIRPRLPQILDGGRLPDYYRLCWDSITPDQQPLITKHPDARLPNLYLAVGGSFHSYKFLPTIGKYVVNVLDGVGNGPEKDQAWAWKPTHTNKRGVHEKLVPTRVYRDFA</sequence>
<accession>A0A5N5X0M7</accession>
<keyword evidence="5" id="KW-0560">Oxidoreductase</keyword>
<comment type="cofactor">
    <cofactor evidence="1">
        <name>FAD</name>
        <dbReference type="ChEBI" id="CHEBI:57692"/>
    </cofactor>
</comment>
<dbReference type="InterPro" id="IPR006076">
    <property type="entry name" value="FAD-dep_OxRdtase"/>
</dbReference>
<reference evidence="7 8" key="1">
    <citation type="submission" date="2019-04" db="EMBL/GenBank/DDBJ databases">
        <title>Friends and foes A comparative genomics study of 23 Aspergillus species from section Flavi.</title>
        <authorList>
            <consortium name="DOE Joint Genome Institute"/>
            <person name="Kjaerbolling I."/>
            <person name="Vesth T."/>
            <person name="Frisvad J.C."/>
            <person name="Nybo J.L."/>
            <person name="Theobald S."/>
            <person name="Kildgaard S."/>
            <person name="Isbrandt T."/>
            <person name="Kuo A."/>
            <person name="Sato A."/>
            <person name="Lyhne E.K."/>
            <person name="Kogle M.E."/>
            <person name="Wiebenga A."/>
            <person name="Kun R.S."/>
            <person name="Lubbers R.J."/>
            <person name="Makela M.R."/>
            <person name="Barry K."/>
            <person name="Chovatia M."/>
            <person name="Clum A."/>
            <person name="Daum C."/>
            <person name="Haridas S."/>
            <person name="He G."/>
            <person name="LaButti K."/>
            <person name="Lipzen A."/>
            <person name="Mondo S."/>
            <person name="Riley R."/>
            <person name="Salamov A."/>
            <person name="Simmons B.A."/>
            <person name="Magnuson J.K."/>
            <person name="Henrissat B."/>
            <person name="Mortensen U.H."/>
            <person name="Larsen T.O."/>
            <person name="Devries R.P."/>
            <person name="Grigoriev I.V."/>
            <person name="Machida M."/>
            <person name="Baker S.E."/>
            <person name="Andersen M.R."/>
        </authorList>
    </citation>
    <scope>NUCLEOTIDE SEQUENCE [LARGE SCALE GENOMIC DNA]</scope>
    <source>
        <strain evidence="7 8">CBS 151.66</strain>
    </source>
</reference>
<dbReference type="GO" id="GO:0008115">
    <property type="term" value="F:sarcosine oxidase activity"/>
    <property type="evidence" value="ECO:0007669"/>
    <property type="project" value="TreeGrafter"/>
</dbReference>
<gene>
    <name evidence="7" type="ORF">BDV29DRAFT_201776</name>
</gene>
<dbReference type="GO" id="GO:0051698">
    <property type="term" value="F:saccharopine oxidase activity"/>
    <property type="evidence" value="ECO:0007669"/>
    <property type="project" value="TreeGrafter"/>
</dbReference>
<dbReference type="PANTHER" id="PTHR10961:SF37">
    <property type="entry name" value="FAD DEPENDENT OXIDOREDUCTASE DOMAIN-CONTAINING PROTEIN"/>
    <property type="match status" value="1"/>
</dbReference>
<dbReference type="Proteomes" id="UP000326565">
    <property type="component" value="Unassembled WGS sequence"/>
</dbReference>
<dbReference type="OrthoDB" id="2219495at2759"/>
<dbReference type="PANTHER" id="PTHR10961">
    <property type="entry name" value="PEROXISOMAL SARCOSINE OXIDASE"/>
    <property type="match status" value="1"/>
</dbReference>
<dbReference type="InterPro" id="IPR036188">
    <property type="entry name" value="FAD/NAD-bd_sf"/>
</dbReference>
<evidence type="ECO:0000256" key="3">
    <source>
        <dbReference type="ARBA" id="ARBA00022630"/>
    </source>
</evidence>
<evidence type="ECO:0000256" key="1">
    <source>
        <dbReference type="ARBA" id="ARBA00001974"/>
    </source>
</evidence>
<protein>
    <submittedName>
        <fullName evidence="7">FAD dependent oxidoreductase</fullName>
    </submittedName>
</protein>